<evidence type="ECO:0000313" key="3">
    <source>
        <dbReference type="Proteomes" id="UP000064967"/>
    </source>
</evidence>
<evidence type="ECO:0000256" key="1">
    <source>
        <dbReference type="SAM" id="SignalP"/>
    </source>
</evidence>
<evidence type="ECO:0008006" key="4">
    <source>
        <dbReference type="Google" id="ProtNLM"/>
    </source>
</evidence>
<protein>
    <recommendedName>
        <fullName evidence="4">Tat (Twin-arginine translocation) pathway signal sequence domain protein</fullName>
    </recommendedName>
</protein>
<feature type="signal peptide" evidence="1">
    <location>
        <begin position="1"/>
        <end position="31"/>
    </location>
</feature>
<dbReference type="AlphaFoldDB" id="A0A0K1PWN4"/>
<dbReference type="STRING" id="1391654.AKJ09_04591"/>
<dbReference type="PROSITE" id="PS51318">
    <property type="entry name" value="TAT"/>
    <property type="match status" value="1"/>
</dbReference>
<dbReference type="Pfam" id="PF07586">
    <property type="entry name" value="HXXSHH"/>
    <property type="match status" value="1"/>
</dbReference>
<dbReference type="InterPro" id="IPR011447">
    <property type="entry name" value="DUF1552"/>
</dbReference>
<dbReference type="OrthoDB" id="5480347at2"/>
<reference evidence="2 3" key="1">
    <citation type="submission" date="2015-08" db="EMBL/GenBank/DDBJ databases">
        <authorList>
            <person name="Babu N.S."/>
            <person name="Beckwith C.J."/>
            <person name="Beseler K.G."/>
            <person name="Brison A."/>
            <person name="Carone J.V."/>
            <person name="Caskin T.P."/>
            <person name="Diamond M."/>
            <person name="Durham M.E."/>
            <person name="Foxe J.M."/>
            <person name="Go M."/>
            <person name="Henderson B.A."/>
            <person name="Jones I.B."/>
            <person name="McGettigan J.A."/>
            <person name="Micheletti S.J."/>
            <person name="Nasrallah M.E."/>
            <person name="Ortiz D."/>
            <person name="Piller C.R."/>
            <person name="Privatt S.R."/>
            <person name="Schneider S.L."/>
            <person name="Sharp S."/>
            <person name="Smith T.C."/>
            <person name="Stanton J.D."/>
            <person name="Ullery H.E."/>
            <person name="Wilson R.J."/>
            <person name="Serrano M.G."/>
            <person name="Buck G."/>
            <person name="Lee V."/>
            <person name="Wang Y."/>
            <person name="Carvalho R."/>
            <person name="Voegtly L."/>
            <person name="Shi R."/>
            <person name="Duckworth R."/>
            <person name="Johnson A."/>
            <person name="Loviza R."/>
            <person name="Walstead R."/>
            <person name="Shah Z."/>
            <person name="Kiflezghi M."/>
            <person name="Wade K."/>
            <person name="Ball S.L."/>
            <person name="Bradley K.W."/>
            <person name="Asai D.J."/>
            <person name="Bowman C.A."/>
            <person name="Russell D.A."/>
            <person name="Pope W.H."/>
            <person name="Jacobs-Sera D."/>
            <person name="Hendrix R.W."/>
            <person name="Hatfull G.F."/>
        </authorList>
    </citation>
    <scope>NUCLEOTIDE SEQUENCE [LARGE SCALE GENOMIC DNA]</scope>
    <source>
        <strain evidence="2 3">DSM 27648</strain>
    </source>
</reference>
<accession>A0A0K1PWN4</accession>
<sequence length="520" mass="55905">MERRRFLKGVGGALLALPVLPSLFKTSPAYADVGNSKCFVHFRTPHGGVWNANMWPADSALTQTVQYNHAVRRGALVASTGGGDASISPVLTAKSSVLTPAVVAKMNILRGLDITTDMAHNFGGSLGYYDKNKEIPQEPRATIDQIMAYSPAFYPSVASVRRRSVAISKTNSGIYGYRTPGVASSGVSNNAIGGTESSQGLFDTLLGGVASTPSPGGAPRPPVVDQVLESYKRLRDGNKRLSQEDKLRLDQHMQAVAEVQRRLKAPLSAGCQVPARPTSDNLALRPMDGNPTRNVEFFRLMNEVLAIAINCGSTRIVTFGIDENPMGLTFTSRPAQGEDWHQNVAHAASEGGTAQALIKEFNRTFFSGVFMDLVSRLDSFSDGAGKTLLDHCLVAWGQESGNVTHLPFSMPVITAGSAGGAIKTGNYCDYRNLSRQLSGDSTTGTESLWPGLLYNQWLSTALLAMGIPKSEWSESSHGGYGARPTFDTGSYFFTNNGFTQAQVYTDAMWQKTGELLPFLA</sequence>
<proteinExistence type="predicted"/>
<organism evidence="2 3">
    <name type="scientific">Labilithrix luteola</name>
    <dbReference type="NCBI Taxonomy" id="1391654"/>
    <lineage>
        <taxon>Bacteria</taxon>
        <taxon>Pseudomonadati</taxon>
        <taxon>Myxococcota</taxon>
        <taxon>Polyangia</taxon>
        <taxon>Polyangiales</taxon>
        <taxon>Labilitrichaceae</taxon>
        <taxon>Labilithrix</taxon>
    </lineage>
</organism>
<dbReference type="KEGG" id="llu:AKJ09_04591"/>
<dbReference type="Proteomes" id="UP000064967">
    <property type="component" value="Chromosome"/>
</dbReference>
<evidence type="ECO:0000313" key="2">
    <source>
        <dbReference type="EMBL" id="AKU97927.1"/>
    </source>
</evidence>
<keyword evidence="1" id="KW-0732">Signal</keyword>
<dbReference type="RefSeq" id="WP_146648984.1">
    <property type="nucleotide sequence ID" value="NZ_CP012333.1"/>
</dbReference>
<feature type="chain" id="PRO_5005466142" description="Tat (Twin-arginine translocation) pathway signal sequence domain protein" evidence="1">
    <location>
        <begin position="32"/>
        <end position="520"/>
    </location>
</feature>
<keyword evidence="3" id="KW-1185">Reference proteome</keyword>
<name>A0A0K1PWN4_9BACT</name>
<dbReference type="InterPro" id="IPR006311">
    <property type="entry name" value="TAT_signal"/>
</dbReference>
<dbReference type="EMBL" id="CP012333">
    <property type="protein sequence ID" value="AKU97927.1"/>
    <property type="molecule type" value="Genomic_DNA"/>
</dbReference>
<gene>
    <name evidence="2" type="ORF">AKJ09_04591</name>
</gene>